<gene>
    <name evidence="8" type="ORF">SAMN05414137_118106</name>
</gene>
<evidence type="ECO:0000256" key="2">
    <source>
        <dbReference type="ARBA" id="ARBA00022448"/>
    </source>
</evidence>
<dbReference type="eggNOG" id="COG2211">
    <property type="taxonomic scope" value="Bacteria"/>
</dbReference>
<dbReference type="GO" id="GO:0022857">
    <property type="term" value="F:transmembrane transporter activity"/>
    <property type="evidence" value="ECO:0007669"/>
    <property type="project" value="InterPro"/>
</dbReference>
<dbReference type="Pfam" id="PF07690">
    <property type="entry name" value="MFS_1"/>
    <property type="match status" value="1"/>
</dbReference>
<dbReference type="SUPFAM" id="SSF103473">
    <property type="entry name" value="MFS general substrate transporter"/>
    <property type="match status" value="1"/>
</dbReference>
<feature type="transmembrane region" description="Helical" evidence="7">
    <location>
        <begin position="220"/>
        <end position="249"/>
    </location>
</feature>
<keyword evidence="6 7" id="KW-0472">Membrane</keyword>
<sequence length="414" mass="43368">MTEAASRLHRTLFGSGVLLGLISEQVVLFAVPLLIFQNTKEVSSLGFAFALEWLPSLIAYPFAGLVADRDGGARLFSRVMGIRGAVLLIVLLVCATESSWTTGALMTGGAVLSIFVAPTRMSVEKMVPQLAKGDQVAPTQALVQNMELLAMALGPALAMLAAAVLGKLWLLAVAAGAFGLGAAAWLPLPRGPREVSESSARQNLADLAMGWRLLVGNRPVLLLGILNFSINLVFATLLSANAALVTGVFHAPDSAYGLLNTVVGIIGLLNLLLIPKLLRRFGVGMIGATGFVLLCCALLLAGVAPSYPVYACGFVAALIGDALYNIYNRTQRLKVIPQEHLGKIMGPFYLLNLLSMPIAGLVVGGAASTIGPQSLVTVLTVALCLFGAVFLPLTMRSFRQALTAREPEPAGVPA</sequence>
<dbReference type="PANTHER" id="PTHR23513:SF9">
    <property type="entry name" value="ENTEROBACTIN EXPORTER ENTS"/>
    <property type="match status" value="1"/>
</dbReference>
<dbReference type="Proteomes" id="UP000183015">
    <property type="component" value="Unassembled WGS sequence"/>
</dbReference>
<keyword evidence="9" id="KW-1185">Reference proteome</keyword>
<accession>A0A1H7VLU4</accession>
<dbReference type="OrthoDB" id="3332648at2"/>
<feature type="transmembrane region" description="Helical" evidence="7">
    <location>
        <begin position="281"/>
        <end position="301"/>
    </location>
</feature>
<keyword evidence="5 7" id="KW-1133">Transmembrane helix</keyword>
<evidence type="ECO:0000256" key="6">
    <source>
        <dbReference type="ARBA" id="ARBA00023136"/>
    </source>
</evidence>
<name>A0A1H7VLU4_STRJI</name>
<evidence type="ECO:0000256" key="7">
    <source>
        <dbReference type="SAM" id="Phobius"/>
    </source>
</evidence>
<feature type="transmembrane region" description="Helical" evidence="7">
    <location>
        <begin position="348"/>
        <end position="370"/>
    </location>
</feature>
<dbReference type="InterPro" id="IPR011701">
    <property type="entry name" value="MFS"/>
</dbReference>
<proteinExistence type="predicted"/>
<dbReference type="RefSeq" id="WP_042446125.1">
    <property type="nucleotide sequence ID" value="NZ_BBPN01000010.1"/>
</dbReference>
<evidence type="ECO:0000256" key="5">
    <source>
        <dbReference type="ARBA" id="ARBA00022989"/>
    </source>
</evidence>
<dbReference type="STRING" id="235985.SAMN05414137_118106"/>
<feature type="transmembrane region" description="Helical" evidence="7">
    <location>
        <begin position="255"/>
        <end position="274"/>
    </location>
</feature>
<dbReference type="GO" id="GO:0005886">
    <property type="term" value="C:plasma membrane"/>
    <property type="evidence" value="ECO:0007669"/>
    <property type="project" value="UniProtKB-SubCell"/>
</dbReference>
<evidence type="ECO:0000313" key="8">
    <source>
        <dbReference type="EMBL" id="SEM09825.1"/>
    </source>
</evidence>
<keyword evidence="4 7" id="KW-0812">Transmembrane</keyword>
<feature type="transmembrane region" description="Helical" evidence="7">
    <location>
        <begin position="376"/>
        <end position="395"/>
    </location>
</feature>
<reference evidence="9" key="1">
    <citation type="submission" date="2016-10" db="EMBL/GenBank/DDBJ databases">
        <authorList>
            <person name="Varghese N."/>
        </authorList>
    </citation>
    <scope>NUCLEOTIDE SEQUENCE [LARGE SCALE GENOMIC DNA]</scope>
    <source>
        <strain evidence="9">DSM 45096 / BCRC 16803 / CGMCC 4.1857 / CIP 109030 / JCM 12277 / KCTC 19219 / NBRC 100920 / 33214</strain>
    </source>
</reference>
<feature type="transmembrane region" description="Helical" evidence="7">
    <location>
        <begin position="42"/>
        <end position="63"/>
    </location>
</feature>
<dbReference type="PANTHER" id="PTHR23513">
    <property type="entry name" value="INTEGRAL MEMBRANE EFFLUX PROTEIN-RELATED"/>
    <property type="match status" value="1"/>
</dbReference>
<feature type="transmembrane region" description="Helical" evidence="7">
    <location>
        <begin position="307"/>
        <end position="327"/>
    </location>
</feature>
<keyword evidence="3" id="KW-1003">Cell membrane</keyword>
<feature type="transmembrane region" description="Helical" evidence="7">
    <location>
        <begin position="168"/>
        <end position="188"/>
    </location>
</feature>
<dbReference type="AlphaFoldDB" id="A0A1H7VLU4"/>
<evidence type="ECO:0000313" key="9">
    <source>
        <dbReference type="Proteomes" id="UP000183015"/>
    </source>
</evidence>
<dbReference type="Gene3D" id="1.20.1250.20">
    <property type="entry name" value="MFS general substrate transporter like domains"/>
    <property type="match status" value="1"/>
</dbReference>
<evidence type="ECO:0000256" key="3">
    <source>
        <dbReference type="ARBA" id="ARBA00022475"/>
    </source>
</evidence>
<organism evidence="8 9">
    <name type="scientific">Streptacidiphilus jiangxiensis</name>
    <dbReference type="NCBI Taxonomy" id="235985"/>
    <lineage>
        <taxon>Bacteria</taxon>
        <taxon>Bacillati</taxon>
        <taxon>Actinomycetota</taxon>
        <taxon>Actinomycetes</taxon>
        <taxon>Kitasatosporales</taxon>
        <taxon>Streptomycetaceae</taxon>
        <taxon>Streptacidiphilus</taxon>
    </lineage>
</organism>
<feature type="transmembrane region" description="Helical" evidence="7">
    <location>
        <begin position="75"/>
        <end position="93"/>
    </location>
</feature>
<comment type="subcellular location">
    <subcellularLocation>
        <location evidence="1">Cell inner membrane</location>
        <topology evidence="1">Multi-pass membrane protein</topology>
    </subcellularLocation>
</comment>
<keyword evidence="2" id="KW-0813">Transport</keyword>
<protein>
    <submittedName>
        <fullName evidence="8">Major Facilitator Superfamily protein</fullName>
    </submittedName>
</protein>
<dbReference type="EMBL" id="FOAZ01000018">
    <property type="protein sequence ID" value="SEM09825.1"/>
    <property type="molecule type" value="Genomic_DNA"/>
</dbReference>
<evidence type="ECO:0000256" key="4">
    <source>
        <dbReference type="ARBA" id="ARBA00022692"/>
    </source>
</evidence>
<evidence type="ECO:0000256" key="1">
    <source>
        <dbReference type="ARBA" id="ARBA00004429"/>
    </source>
</evidence>
<feature type="transmembrane region" description="Helical" evidence="7">
    <location>
        <begin position="12"/>
        <end position="36"/>
    </location>
</feature>
<dbReference type="InterPro" id="IPR036259">
    <property type="entry name" value="MFS_trans_sf"/>
</dbReference>